<evidence type="ECO:0000313" key="2">
    <source>
        <dbReference type="Proteomes" id="UP000270343"/>
    </source>
</evidence>
<sequence>MLARYWELFETMYTFLLPRRSLAAQAPYTRVAGVCDCGCLVRVPENAGTAIFAEDSSLPLLEIYTSVGDPVATWPEPHFFQQP</sequence>
<dbReference type="AlphaFoldDB" id="A0A3B0BS64"/>
<dbReference type="EMBL" id="RBAM01000002">
    <property type="protein sequence ID" value="RKN76123.1"/>
    <property type="molecule type" value="Genomic_DNA"/>
</dbReference>
<gene>
    <name evidence="1" type="ORF">D7231_03615</name>
</gene>
<dbReference type="Proteomes" id="UP000270343">
    <property type="component" value="Unassembled WGS sequence"/>
</dbReference>
<evidence type="ECO:0000313" key="1">
    <source>
        <dbReference type="EMBL" id="RKN76123.1"/>
    </source>
</evidence>
<comment type="caution">
    <text evidence="1">The sequence shown here is derived from an EMBL/GenBank/DDBJ whole genome shotgun (WGS) entry which is preliminary data.</text>
</comment>
<proteinExistence type="predicted"/>
<protein>
    <submittedName>
        <fullName evidence="1">Uncharacterized protein</fullName>
    </submittedName>
</protein>
<name>A0A3B0BS64_9ACTN</name>
<keyword evidence="2" id="KW-1185">Reference proteome</keyword>
<reference evidence="1 2" key="1">
    <citation type="journal article" date="2015" name="Antonie Van Leeuwenhoek">
        <title>Streptomyces klenkii sp. nov., isolated from deep marine sediment.</title>
        <authorList>
            <person name="Veyisoglu A."/>
            <person name="Sahin N."/>
        </authorList>
    </citation>
    <scope>NUCLEOTIDE SEQUENCE [LARGE SCALE GENOMIC DNA]</scope>
    <source>
        <strain evidence="1 2">KCTC 29202</strain>
    </source>
</reference>
<organism evidence="1 2">
    <name type="scientific">Streptomyces klenkii</name>
    <dbReference type="NCBI Taxonomy" id="1420899"/>
    <lineage>
        <taxon>Bacteria</taxon>
        <taxon>Bacillati</taxon>
        <taxon>Actinomycetota</taxon>
        <taxon>Actinomycetes</taxon>
        <taxon>Kitasatosporales</taxon>
        <taxon>Streptomycetaceae</taxon>
        <taxon>Streptomyces</taxon>
    </lineage>
</organism>
<accession>A0A3B0BS64</accession>